<reference evidence="3 4" key="1">
    <citation type="journal article" date="2012" name="Genome Biol.">
        <title>Genome and low-iron response of an oceanic diatom adapted to chronic iron limitation.</title>
        <authorList>
            <person name="Lommer M."/>
            <person name="Specht M."/>
            <person name="Roy A.S."/>
            <person name="Kraemer L."/>
            <person name="Andreson R."/>
            <person name="Gutowska M.A."/>
            <person name="Wolf J."/>
            <person name="Bergner S.V."/>
            <person name="Schilhabel M.B."/>
            <person name="Klostermeier U.C."/>
            <person name="Beiko R.G."/>
            <person name="Rosenstiel P."/>
            <person name="Hippler M."/>
            <person name="Laroche J."/>
        </authorList>
    </citation>
    <scope>NUCLEOTIDE SEQUENCE [LARGE SCALE GENOMIC DNA]</scope>
    <source>
        <strain evidence="3 4">CCMP1005</strain>
    </source>
</reference>
<protein>
    <recommendedName>
        <fullName evidence="2">DNAJ-containing protein X-domain domain-containing protein</fullName>
    </recommendedName>
</protein>
<proteinExistence type="predicted"/>
<dbReference type="AlphaFoldDB" id="K0RLS9"/>
<feature type="non-terminal residue" evidence="3">
    <location>
        <position position="1"/>
    </location>
</feature>
<feature type="compositionally biased region" description="Basic and acidic residues" evidence="1">
    <location>
        <begin position="74"/>
        <end position="86"/>
    </location>
</feature>
<gene>
    <name evidence="3" type="ORF">THAOC_31178</name>
</gene>
<feature type="domain" description="DNAJ-containing protein X-domain" evidence="2">
    <location>
        <begin position="34"/>
        <end position="184"/>
    </location>
</feature>
<organism evidence="3 4">
    <name type="scientific">Thalassiosira oceanica</name>
    <name type="common">Marine diatom</name>
    <dbReference type="NCBI Taxonomy" id="159749"/>
    <lineage>
        <taxon>Eukaryota</taxon>
        <taxon>Sar</taxon>
        <taxon>Stramenopiles</taxon>
        <taxon>Ochrophyta</taxon>
        <taxon>Bacillariophyta</taxon>
        <taxon>Coscinodiscophyceae</taxon>
        <taxon>Thalassiosirophycidae</taxon>
        <taxon>Thalassiosirales</taxon>
        <taxon>Thalassiosiraceae</taxon>
        <taxon>Thalassiosira</taxon>
    </lineage>
</organism>
<evidence type="ECO:0000313" key="4">
    <source>
        <dbReference type="Proteomes" id="UP000266841"/>
    </source>
</evidence>
<comment type="caution">
    <text evidence="3">The sequence shown here is derived from an EMBL/GenBank/DDBJ whole genome shotgun (WGS) entry which is preliminary data.</text>
</comment>
<feature type="compositionally biased region" description="Basic residues" evidence="1">
    <location>
        <begin position="31"/>
        <end position="40"/>
    </location>
</feature>
<feature type="region of interest" description="Disordered" evidence="1">
    <location>
        <begin position="74"/>
        <end position="108"/>
    </location>
</feature>
<name>K0RLS9_THAOC</name>
<accession>K0RLS9</accession>
<keyword evidence="4" id="KW-1185">Reference proteome</keyword>
<dbReference type="EMBL" id="AGNL01044353">
    <property type="protein sequence ID" value="EJK49896.1"/>
    <property type="molecule type" value="Genomic_DNA"/>
</dbReference>
<evidence type="ECO:0000256" key="1">
    <source>
        <dbReference type="SAM" id="MobiDB-lite"/>
    </source>
</evidence>
<sequence length="249" mass="26656">LVVRRDLPGRHRLRAGGRGRGVPGVPEHGPRRGGHAARWKKTRRGAQNNLKLMGAGINAATTGRKAMREVEAAQKAMEERRARDAEDGAAAGGEGDKPKTTDDGADGGAVADEETARLAQQKIEETIPALLELAWAINIRDISRTLKNSCKKLFVDADVPMSDRLLRAEAVLVIGSEFHAIGKARGGGDGGGDRRRTFAPGPEVAVMTTMAKAQGQEVSEEDTEEMIRQAKVMKVEQQQQGEGKVPGAE</sequence>
<dbReference type="Proteomes" id="UP000266841">
    <property type="component" value="Unassembled WGS sequence"/>
</dbReference>
<evidence type="ECO:0000313" key="3">
    <source>
        <dbReference type="EMBL" id="EJK49896.1"/>
    </source>
</evidence>
<feature type="region of interest" description="Disordered" evidence="1">
    <location>
        <begin position="1"/>
        <end position="40"/>
    </location>
</feature>
<dbReference type="InterPro" id="IPR026894">
    <property type="entry name" value="DnaJ_X"/>
</dbReference>
<dbReference type="Pfam" id="PF14308">
    <property type="entry name" value="DnaJ-X"/>
    <property type="match status" value="1"/>
</dbReference>
<evidence type="ECO:0000259" key="2">
    <source>
        <dbReference type="Pfam" id="PF14308"/>
    </source>
</evidence>